<dbReference type="Proteomes" id="UP000274695">
    <property type="component" value="Unassembled WGS sequence"/>
</dbReference>
<dbReference type="PANTHER" id="PTHR43007:SF1">
    <property type="entry name" value="2-PHOSPHO-L-LACTATE TRANSFERASE"/>
    <property type="match status" value="1"/>
</dbReference>
<evidence type="ECO:0000313" key="4">
    <source>
        <dbReference type="EMBL" id="RNL60365.1"/>
    </source>
</evidence>
<evidence type="ECO:0000313" key="3">
    <source>
        <dbReference type="EMBL" id="POP52919.1"/>
    </source>
</evidence>
<dbReference type="SUPFAM" id="SSF142338">
    <property type="entry name" value="CofD-like"/>
    <property type="match status" value="1"/>
</dbReference>
<keyword evidence="6" id="KW-1185">Reference proteome</keyword>
<dbReference type="GO" id="GO:0000287">
    <property type="term" value="F:magnesium ion binding"/>
    <property type="evidence" value="ECO:0007669"/>
    <property type="project" value="InterPro"/>
</dbReference>
<accession>A0A2S4HG51</accession>
<keyword evidence="1 3" id="KW-0808">Transferase</keyword>
<name>A0A2S4HG51_9GAMM</name>
<dbReference type="PANTHER" id="PTHR43007">
    <property type="entry name" value="2-PHOSPHO-L-LACTATE TRANSFERASE"/>
    <property type="match status" value="1"/>
</dbReference>
<dbReference type="InterPro" id="IPR002882">
    <property type="entry name" value="CofD"/>
</dbReference>
<dbReference type="Gene3D" id="1.10.8.240">
    <property type="entry name" value="CofD-like domain"/>
    <property type="match status" value="1"/>
</dbReference>
<dbReference type="AlphaFoldDB" id="A0A2S4HG51"/>
<organism evidence="3 5">
    <name type="scientific">Zhongshania marina</name>
    <dbReference type="NCBI Taxonomy" id="2304603"/>
    <lineage>
        <taxon>Bacteria</taxon>
        <taxon>Pseudomonadati</taxon>
        <taxon>Pseudomonadota</taxon>
        <taxon>Gammaproteobacteria</taxon>
        <taxon>Cellvibrionales</taxon>
        <taxon>Spongiibacteraceae</taxon>
        <taxon>Zhongshania</taxon>
    </lineage>
</organism>
<dbReference type="Gene3D" id="3.40.50.10680">
    <property type="entry name" value="CofD-like domains"/>
    <property type="match status" value="1"/>
</dbReference>
<dbReference type="CDD" id="cd07186">
    <property type="entry name" value="CofD_like"/>
    <property type="match status" value="1"/>
</dbReference>
<dbReference type="InterPro" id="IPR010115">
    <property type="entry name" value="FbiA/CofD"/>
</dbReference>
<keyword evidence="2" id="KW-0460">Magnesium</keyword>
<dbReference type="EMBL" id="RHGB01000015">
    <property type="protein sequence ID" value="RNL60365.1"/>
    <property type="molecule type" value="Genomic_DNA"/>
</dbReference>
<dbReference type="OrthoDB" id="7466225at2"/>
<evidence type="ECO:0000313" key="6">
    <source>
        <dbReference type="Proteomes" id="UP000274695"/>
    </source>
</evidence>
<reference evidence="3" key="1">
    <citation type="submission" date="2018-01" db="EMBL/GenBank/DDBJ databases">
        <authorList>
            <person name="Yu X.-D."/>
        </authorList>
    </citation>
    <scope>NUCLEOTIDE SEQUENCE</scope>
    <source>
        <strain evidence="3">ZX-21</strain>
    </source>
</reference>
<proteinExistence type="inferred from homology"/>
<reference evidence="4 6" key="2">
    <citation type="submission" date="2018-10" db="EMBL/GenBank/DDBJ databases">
        <title>Draft genome sequence of Zhongshania sp. DSW25-10.</title>
        <authorList>
            <person name="Oh J."/>
        </authorList>
    </citation>
    <scope>NUCLEOTIDE SEQUENCE [LARGE SCALE GENOMIC DNA]</scope>
    <source>
        <strain evidence="4 6">DSW25-10</strain>
    </source>
</reference>
<protein>
    <submittedName>
        <fullName evidence="3">2-phospho-L-lactate transferase</fullName>
        <ecNumber evidence="4">2.7.8.28</ecNumber>
    </submittedName>
</protein>
<evidence type="ECO:0000256" key="1">
    <source>
        <dbReference type="ARBA" id="ARBA00022679"/>
    </source>
</evidence>
<dbReference type="Proteomes" id="UP000237222">
    <property type="component" value="Unassembled WGS sequence"/>
</dbReference>
<dbReference type="InterPro" id="IPR038136">
    <property type="entry name" value="CofD-like_dom_sf"/>
</dbReference>
<sequence>MAFSGKVLALSGGVGGAKLCRGLTAVLNAEQLTIAANTGDDFDYWDLRICPDLDSVMYALADLNDEERGWGLRDETWRTLIAMRRLGGDEWFQIGDQDLATHMLRTQLLRAGHSLSAATKQIAAGLGVTHTLLPMSEQTVATKVSTDQGWLDFQQYFVRDKCQPEVRGLRFEGADTAQLNPLLKNVLQDDELAAIVVCPSNPFVSIDPILSLPDCVGLLKEASAPVIAVSPIIAGRAVKGPAAKMMRELDMPATALAVAEYYGDLLDGYVLDESDVEYSDDIVAMGIKVCVAPTLMTDLPSKTSLAERVLSFAASWDG</sequence>
<comment type="caution">
    <text evidence="3">The sequence shown here is derived from an EMBL/GenBank/DDBJ whole genome shotgun (WGS) entry which is preliminary data.</text>
</comment>
<gene>
    <name evidence="3" type="ORF">C0068_09770</name>
    <name evidence="4" type="ORF">D0911_13790</name>
</gene>
<dbReference type="Pfam" id="PF01933">
    <property type="entry name" value="CofD"/>
    <property type="match status" value="1"/>
</dbReference>
<dbReference type="GO" id="GO:0043743">
    <property type="term" value="F:LPPG:FO 2-phospho-L-lactate transferase activity"/>
    <property type="evidence" value="ECO:0007669"/>
    <property type="project" value="UniProtKB-EC"/>
</dbReference>
<evidence type="ECO:0000313" key="5">
    <source>
        <dbReference type="Proteomes" id="UP000237222"/>
    </source>
</evidence>
<dbReference type="HAMAP" id="MF_01257">
    <property type="entry name" value="CofD"/>
    <property type="match status" value="1"/>
</dbReference>
<dbReference type="EC" id="2.7.8.28" evidence="4"/>
<dbReference type="NCBIfam" id="TIGR01819">
    <property type="entry name" value="F420_cofD"/>
    <property type="match status" value="1"/>
</dbReference>
<evidence type="ECO:0000256" key="2">
    <source>
        <dbReference type="ARBA" id="ARBA00022842"/>
    </source>
</evidence>
<dbReference type="EMBL" id="PQGG01000021">
    <property type="protein sequence ID" value="POP52919.1"/>
    <property type="molecule type" value="Genomic_DNA"/>
</dbReference>